<accession>A0A518CA76</accession>
<sequence length="58" mass="6484">MLSTRLMFKTVATFLRFTLALNDGSEIHSNEFEGPVNLGQFIAEHGLDPTNAMDPQME</sequence>
<dbReference type="Proteomes" id="UP000318626">
    <property type="component" value="Chromosome"/>
</dbReference>
<name>A0A518CA76_9BACT</name>
<proteinExistence type="predicted"/>
<dbReference type="EMBL" id="CP036289">
    <property type="protein sequence ID" value="QDU76115.1"/>
    <property type="molecule type" value="Genomic_DNA"/>
</dbReference>
<evidence type="ECO:0000313" key="1">
    <source>
        <dbReference type="EMBL" id="QDU76115.1"/>
    </source>
</evidence>
<dbReference type="KEGG" id="bvo:Pan97_31600"/>
<reference evidence="2" key="1">
    <citation type="submission" date="2019-02" db="EMBL/GenBank/DDBJ databases">
        <title>Deep-cultivation of Planctomycetes and their phenomic and genomic characterization uncovers novel biology.</title>
        <authorList>
            <person name="Wiegand S."/>
            <person name="Jogler M."/>
            <person name="Boedeker C."/>
            <person name="Pinto D."/>
            <person name="Vollmers J."/>
            <person name="Rivas-Marin E."/>
            <person name="Kohn T."/>
            <person name="Peeters S.H."/>
            <person name="Heuer A."/>
            <person name="Rast P."/>
            <person name="Oberbeckmann S."/>
            <person name="Bunk B."/>
            <person name="Jeske O."/>
            <person name="Meyerdierks A."/>
            <person name="Storesund J.E."/>
            <person name="Kallscheuer N."/>
            <person name="Luecker S."/>
            <person name="Lage O.M."/>
            <person name="Pohl T."/>
            <person name="Merkel B.J."/>
            <person name="Hornburger P."/>
            <person name="Mueller R.-W."/>
            <person name="Bruemmer F."/>
            <person name="Labrenz M."/>
            <person name="Spormann A.M."/>
            <person name="Op den Camp H."/>
            <person name="Overmann J."/>
            <person name="Amann R."/>
            <person name="Jetten M.S.M."/>
            <person name="Mascher T."/>
            <person name="Medema M.H."/>
            <person name="Devos D.P."/>
            <person name="Kaster A.-K."/>
            <person name="Ovreas L."/>
            <person name="Rohde M."/>
            <person name="Galperin M.Y."/>
            <person name="Jogler C."/>
        </authorList>
    </citation>
    <scope>NUCLEOTIDE SEQUENCE [LARGE SCALE GENOMIC DNA]</scope>
    <source>
        <strain evidence="2">Pan97</strain>
    </source>
</reference>
<evidence type="ECO:0000313" key="2">
    <source>
        <dbReference type="Proteomes" id="UP000318626"/>
    </source>
</evidence>
<organism evidence="1 2">
    <name type="scientific">Bremerella volcania</name>
    <dbReference type="NCBI Taxonomy" id="2527984"/>
    <lineage>
        <taxon>Bacteria</taxon>
        <taxon>Pseudomonadati</taxon>
        <taxon>Planctomycetota</taxon>
        <taxon>Planctomycetia</taxon>
        <taxon>Pirellulales</taxon>
        <taxon>Pirellulaceae</taxon>
        <taxon>Bremerella</taxon>
    </lineage>
</organism>
<dbReference type="AlphaFoldDB" id="A0A518CA76"/>
<keyword evidence="2" id="KW-1185">Reference proteome</keyword>
<gene>
    <name evidence="1" type="ORF">Pan97_31600</name>
</gene>
<protein>
    <submittedName>
        <fullName evidence="1">Uncharacterized protein</fullName>
    </submittedName>
</protein>